<keyword evidence="3" id="KW-1185">Reference proteome</keyword>
<sequence>MKQMAWGWAVLCGMALCVGLPGGVQAKEFSKDGPVTTDRTVTWPVPWQQGRRLEYDEVNETVVIHDSSESRSTSTSIAAVEIIEAGGDGYLQRWTWREGQTRDEGVDETVRRAAAAMVKGMEDLPLDVRLDRDGAYVAVANIGDLSRKARTGVHRATEALFAEAKRPLSKAEQKGMLRMLDMLTTPVALENLVATLASRYNFVSGGGLAPGKEYAYDDEGPNPFGGAPFPMRNTMLLEPDAQDGWYLVQWTMVMDREKGSAVLADAVTRLLQRSGGKVPTAELDAARAKVLEDTDVNFSARYRVDAATGIVQWMQLVQAKRVGGRNTVQTSTLTLRH</sequence>
<evidence type="ECO:0000313" key="2">
    <source>
        <dbReference type="EMBL" id="QNP39743.1"/>
    </source>
</evidence>
<proteinExistence type="predicted"/>
<dbReference type="EMBL" id="CP060820">
    <property type="protein sequence ID" value="QNP39743.1"/>
    <property type="molecule type" value="Genomic_DNA"/>
</dbReference>
<dbReference type="Proteomes" id="UP000516018">
    <property type="component" value="Chromosome"/>
</dbReference>
<dbReference type="KEGG" id="lsx:H8B22_09480"/>
<keyword evidence="1" id="KW-0732">Signal</keyword>
<evidence type="ECO:0000313" key="3">
    <source>
        <dbReference type="Proteomes" id="UP000516018"/>
    </source>
</evidence>
<dbReference type="AlphaFoldDB" id="A0A7H0FUM7"/>
<organism evidence="2 3">
    <name type="scientific">Agrilutibacter terrestris</name>
    <dbReference type="NCBI Taxonomy" id="2865112"/>
    <lineage>
        <taxon>Bacteria</taxon>
        <taxon>Pseudomonadati</taxon>
        <taxon>Pseudomonadota</taxon>
        <taxon>Gammaproteobacteria</taxon>
        <taxon>Lysobacterales</taxon>
        <taxon>Lysobacteraceae</taxon>
        <taxon>Agrilutibacter</taxon>
    </lineage>
</organism>
<evidence type="ECO:0008006" key="4">
    <source>
        <dbReference type="Google" id="ProtNLM"/>
    </source>
</evidence>
<gene>
    <name evidence="2" type="ORF">H8B22_09480</name>
</gene>
<name>A0A7H0FUM7_9GAMM</name>
<accession>A0A7H0FUM7</accession>
<protein>
    <recommendedName>
        <fullName evidence="4">Lipoprotein</fullName>
    </recommendedName>
</protein>
<feature type="chain" id="PRO_5028944556" description="Lipoprotein" evidence="1">
    <location>
        <begin position="27"/>
        <end position="337"/>
    </location>
</feature>
<feature type="signal peptide" evidence="1">
    <location>
        <begin position="1"/>
        <end position="26"/>
    </location>
</feature>
<evidence type="ECO:0000256" key="1">
    <source>
        <dbReference type="SAM" id="SignalP"/>
    </source>
</evidence>
<dbReference type="RefSeq" id="WP_187711189.1">
    <property type="nucleotide sequence ID" value="NZ_CP060820.1"/>
</dbReference>
<reference evidence="2 3" key="1">
    <citation type="submission" date="2020-08" db="EMBL/GenBank/DDBJ databases">
        <title>Lysobacter sp. II4 sp. nov., isolated from soil.</title>
        <authorList>
            <person name="Woo C.Y."/>
            <person name="Kim J."/>
        </authorList>
    </citation>
    <scope>NUCLEOTIDE SEQUENCE [LARGE SCALE GENOMIC DNA]</scope>
    <source>
        <strain evidence="2 3">II4</strain>
    </source>
</reference>